<keyword evidence="2" id="KW-1185">Reference proteome</keyword>
<sequence length="37" mass="4144">MSGLKSVFHAERGNNKLVPSQNKGVEMNETFDKSFCL</sequence>
<organism evidence="1 2">
    <name type="scientific">Jeotgalibacillus campisalis</name>
    <dbReference type="NCBI Taxonomy" id="220754"/>
    <lineage>
        <taxon>Bacteria</taxon>
        <taxon>Bacillati</taxon>
        <taxon>Bacillota</taxon>
        <taxon>Bacilli</taxon>
        <taxon>Bacillales</taxon>
        <taxon>Caryophanaceae</taxon>
        <taxon>Jeotgalibacillus</taxon>
    </lineage>
</organism>
<evidence type="ECO:0000313" key="2">
    <source>
        <dbReference type="Proteomes" id="UP000031972"/>
    </source>
</evidence>
<dbReference type="Proteomes" id="UP000031972">
    <property type="component" value="Unassembled WGS sequence"/>
</dbReference>
<dbReference type="EMBL" id="JXRR01000008">
    <property type="protein sequence ID" value="KIL50973.1"/>
    <property type="molecule type" value="Genomic_DNA"/>
</dbReference>
<gene>
    <name evidence="1" type="ORF">KR50_08540</name>
</gene>
<name>A0A0C2W4J4_9BACL</name>
<reference evidence="1 2" key="1">
    <citation type="submission" date="2015-01" db="EMBL/GenBank/DDBJ databases">
        <title>Jeotgalibacillus campisalis genome sequencing.</title>
        <authorList>
            <person name="Goh K.M."/>
            <person name="Chan K.-G."/>
            <person name="Yaakop A.S."/>
            <person name="Ee R."/>
            <person name="Gan H.M."/>
            <person name="Chan C.S."/>
        </authorList>
    </citation>
    <scope>NUCLEOTIDE SEQUENCE [LARGE SCALE GENOMIC DNA]</scope>
    <source>
        <strain evidence="1 2">SF-57</strain>
    </source>
</reference>
<proteinExistence type="predicted"/>
<comment type="caution">
    <text evidence="1">The sequence shown here is derived from an EMBL/GenBank/DDBJ whole genome shotgun (WGS) entry which is preliminary data.</text>
</comment>
<evidence type="ECO:0000313" key="1">
    <source>
        <dbReference type="EMBL" id="KIL50973.1"/>
    </source>
</evidence>
<dbReference type="AlphaFoldDB" id="A0A0C2W4J4"/>
<dbReference type="PATRIC" id="fig|220754.4.peg.874"/>
<accession>A0A0C2W4J4</accession>
<protein>
    <submittedName>
        <fullName evidence="1">Uncharacterized protein</fullName>
    </submittedName>
</protein>